<dbReference type="InterPro" id="IPR002083">
    <property type="entry name" value="MATH/TRAF_dom"/>
</dbReference>
<dbReference type="AlphaFoldDB" id="A0ABC9E576"/>
<dbReference type="Pfam" id="PF00651">
    <property type="entry name" value="BTB"/>
    <property type="match status" value="1"/>
</dbReference>
<dbReference type="Proteomes" id="UP001497457">
    <property type="component" value="Chromosome 36b"/>
</dbReference>
<dbReference type="Pfam" id="PF22486">
    <property type="entry name" value="MATH_2"/>
    <property type="match status" value="1"/>
</dbReference>
<dbReference type="Gene3D" id="2.60.210.10">
    <property type="entry name" value="Apoptosis, Tumor Necrosis Factor Receptor Associated Protein 2, Chain A"/>
    <property type="match status" value="1"/>
</dbReference>
<gene>
    <name evidence="4" type="ORF">URODEC1_LOCUS91975</name>
</gene>
<dbReference type="PANTHER" id="PTHR26379:SF458">
    <property type="entry name" value="BTB DOMAIN-CONTAINING PROTEIN"/>
    <property type="match status" value="1"/>
</dbReference>
<dbReference type="PROSITE" id="PS50144">
    <property type="entry name" value="MATH"/>
    <property type="match status" value="1"/>
</dbReference>
<dbReference type="PROSITE" id="PS50097">
    <property type="entry name" value="BTB"/>
    <property type="match status" value="1"/>
</dbReference>
<dbReference type="InterPro" id="IPR011333">
    <property type="entry name" value="SKP1/BTB/POZ_sf"/>
</dbReference>
<evidence type="ECO:0000256" key="1">
    <source>
        <dbReference type="ARBA" id="ARBA00004906"/>
    </source>
</evidence>
<protein>
    <submittedName>
        <fullName evidence="4">Uncharacterized protein</fullName>
    </submittedName>
</protein>
<dbReference type="InterPro" id="IPR045005">
    <property type="entry name" value="BPM1-6"/>
</dbReference>
<keyword evidence="5" id="KW-1185">Reference proteome</keyword>
<dbReference type="Gene3D" id="3.30.710.10">
    <property type="entry name" value="Potassium Channel Kv1.1, Chain A"/>
    <property type="match status" value="1"/>
</dbReference>
<accession>A0ABC9E576</accession>
<dbReference type="PANTHER" id="PTHR26379">
    <property type="entry name" value="BTB/POZ AND MATH DOMAIN-CONTAINING PROTEIN 1"/>
    <property type="match status" value="1"/>
</dbReference>
<evidence type="ECO:0000259" key="2">
    <source>
        <dbReference type="PROSITE" id="PS50097"/>
    </source>
</evidence>
<name>A0ABC9E576_9POAL</name>
<evidence type="ECO:0000313" key="4">
    <source>
        <dbReference type="EMBL" id="CAL5051166.1"/>
    </source>
</evidence>
<organism evidence="4 5">
    <name type="scientific">Urochloa decumbens</name>
    <dbReference type="NCBI Taxonomy" id="240449"/>
    <lineage>
        <taxon>Eukaryota</taxon>
        <taxon>Viridiplantae</taxon>
        <taxon>Streptophyta</taxon>
        <taxon>Embryophyta</taxon>
        <taxon>Tracheophyta</taxon>
        <taxon>Spermatophyta</taxon>
        <taxon>Magnoliopsida</taxon>
        <taxon>Liliopsida</taxon>
        <taxon>Poales</taxon>
        <taxon>Poaceae</taxon>
        <taxon>PACMAD clade</taxon>
        <taxon>Panicoideae</taxon>
        <taxon>Panicodae</taxon>
        <taxon>Paniceae</taxon>
        <taxon>Melinidinae</taxon>
        <taxon>Urochloa</taxon>
    </lineage>
</organism>
<evidence type="ECO:0000259" key="3">
    <source>
        <dbReference type="PROSITE" id="PS50144"/>
    </source>
</evidence>
<dbReference type="SUPFAM" id="SSF54695">
    <property type="entry name" value="POZ domain"/>
    <property type="match status" value="1"/>
</dbReference>
<dbReference type="SMART" id="SM00225">
    <property type="entry name" value="BTB"/>
    <property type="match status" value="1"/>
</dbReference>
<comment type="pathway">
    <text evidence="1">Protein modification; protein ubiquitination.</text>
</comment>
<dbReference type="InterPro" id="IPR008974">
    <property type="entry name" value="TRAF-like"/>
</dbReference>
<proteinExistence type="predicted"/>
<feature type="domain" description="MATH" evidence="3">
    <location>
        <begin position="21"/>
        <end position="159"/>
    </location>
</feature>
<dbReference type="SUPFAM" id="SSF49599">
    <property type="entry name" value="TRAF domain-like"/>
    <property type="match status" value="1"/>
</dbReference>
<evidence type="ECO:0000313" key="5">
    <source>
        <dbReference type="Proteomes" id="UP001497457"/>
    </source>
</evidence>
<dbReference type="EMBL" id="OZ075146">
    <property type="protein sequence ID" value="CAL5051166.1"/>
    <property type="molecule type" value="Genomic_DNA"/>
</dbReference>
<sequence>MAASQRSETTTASTCAAETARGTHVFKVAGYSLHKGIGVGKFLRSATFAVGGYDWSILYYPDGVKATITTLGGLPVPAGRVVVYLELMSWIANNVRALFEFRLVDQATGLAKAIQTTATRVVLFRNKGSCWGTFSNKNASEIEASSCLRDDCLIIQCDVTVIKETLVKPGGFEVRVPPSDLLDNLGKLRFEEGMKGADVVFKVKDKLFPAHKIVLAMRSPVFDAQLYGPMADKPSKYLTIGDMHPYVFKALLHFVYTDSMPSLEEFDDATDKKEMVRHLLVAADRYGMERLKLICEGILCKSIGVEDVASSLALADTYFCHNLRNACVAFNSSLNRRSSPACLLDMLGNVSKCLLRCLPLG</sequence>
<reference evidence="4" key="1">
    <citation type="submission" date="2024-10" db="EMBL/GenBank/DDBJ databases">
        <authorList>
            <person name="Ryan C."/>
        </authorList>
    </citation>
    <scope>NUCLEOTIDE SEQUENCE [LARGE SCALE GENOMIC DNA]</scope>
</reference>
<dbReference type="CDD" id="cd00121">
    <property type="entry name" value="MATH"/>
    <property type="match status" value="1"/>
</dbReference>
<feature type="domain" description="BTB" evidence="2">
    <location>
        <begin position="197"/>
        <end position="264"/>
    </location>
</feature>
<dbReference type="InterPro" id="IPR000210">
    <property type="entry name" value="BTB/POZ_dom"/>
</dbReference>